<comment type="caution">
    <text evidence="2">The sequence shown here is derived from an EMBL/GenBank/DDBJ whole genome shotgun (WGS) entry which is preliminary data.</text>
</comment>
<organism evidence="2 3">
    <name type="scientific">Hoylesella nanceiensis</name>
    <dbReference type="NCBI Taxonomy" id="425941"/>
    <lineage>
        <taxon>Bacteria</taxon>
        <taxon>Pseudomonadati</taxon>
        <taxon>Bacteroidota</taxon>
        <taxon>Bacteroidia</taxon>
        <taxon>Bacteroidales</taxon>
        <taxon>Prevotellaceae</taxon>
        <taxon>Hoylesella</taxon>
    </lineage>
</organism>
<gene>
    <name evidence="2" type="ORF">KZO38_07865</name>
</gene>
<evidence type="ECO:0000313" key="2">
    <source>
        <dbReference type="EMBL" id="MBW4769674.1"/>
    </source>
</evidence>
<feature type="chain" id="PRO_5045678979" description="Lipoprotein" evidence="1">
    <location>
        <begin position="22"/>
        <end position="125"/>
    </location>
</feature>
<feature type="signal peptide" evidence="1">
    <location>
        <begin position="1"/>
        <end position="21"/>
    </location>
</feature>
<keyword evidence="3" id="KW-1185">Reference proteome</keyword>
<reference evidence="2 3" key="1">
    <citation type="submission" date="2021-07" db="EMBL/GenBank/DDBJ databases">
        <title>Genomic diversity and antimicrobial resistance of Prevotella spp. isolated from chronic lung disease airways.</title>
        <authorList>
            <person name="Webb K.A."/>
            <person name="Olagoke O.S."/>
            <person name="Baird T."/>
            <person name="Neill J."/>
            <person name="Pham A."/>
            <person name="Wells T.J."/>
            <person name="Ramsay K.A."/>
            <person name="Bell S.C."/>
            <person name="Sarovich D.S."/>
            <person name="Price E.P."/>
        </authorList>
    </citation>
    <scope>NUCLEOTIDE SEQUENCE [LARGE SCALE GENOMIC DNA]</scope>
    <source>
        <strain evidence="2 3">SCHI0011.S.12</strain>
    </source>
</reference>
<proteinExistence type="predicted"/>
<name>A0ABS6YDP0_9BACT</name>
<keyword evidence="1" id="KW-0732">Signal</keyword>
<dbReference type="RefSeq" id="WP_219407646.1">
    <property type="nucleotide sequence ID" value="NZ_CALBAQ010000009.1"/>
</dbReference>
<dbReference type="EMBL" id="JAHXCT010000005">
    <property type="protein sequence ID" value="MBW4769674.1"/>
    <property type="molecule type" value="Genomic_DNA"/>
</dbReference>
<evidence type="ECO:0008006" key="4">
    <source>
        <dbReference type="Google" id="ProtNLM"/>
    </source>
</evidence>
<dbReference type="Proteomes" id="UP000788426">
    <property type="component" value="Unassembled WGS sequence"/>
</dbReference>
<accession>A0ABS6YDP0</accession>
<sequence length="125" mass="14080">MIKQLYIICLVLVLMAFSSCEKEETNYYTTAIAHLELSEGEELMQIQGTITLLNITNQQAYSTSTFNNSQTTMQVLRGVYSLQGEGTVRVKTADGSVSVRYFRVSESYVEVLNNSTTIVLHPIWL</sequence>
<evidence type="ECO:0000313" key="3">
    <source>
        <dbReference type="Proteomes" id="UP000788426"/>
    </source>
</evidence>
<dbReference type="PROSITE" id="PS51257">
    <property type="entry name" value="PROKAR_LIPOPROTEIN"/>
    <property type="match status" value="1"/>
</dbReference>
<evidence type="ECO:0000256" key="1">
    <source>
        <dbReference type="SAM" id="SignalP"/>
    </source>
</evidence>
<protein>
    <recommendedName>
        <fullName evidence="4">Lipoprotein</fullName>
    </recommendedName>
</protein>